<feature type="domain" description="Dynein heavy chain tail" evidence="2">
    <location>
        <begin position="288"/>
        <end position="573"/>
    </location>
</feature>
<dbReference type="Proteomes" id="UP000466442">
    <property type="component" value="Unassembled WGS sequence"/>
</dbReference>
<protein>
    <recommendedName>
        <fullName evidence="2">Dynein heavy chain tail domain-containing protein</fullName>
    </recommendedName>
</protein>
<accession>A0A8S9Y2J4</accession>
<evidence type="ECO:0000259" key="2">
    <source>
        <dbReference type="Pfam" id="PF08385"/>
    </source>
</evidence>
<organism evidence="3 4">
    <name type="scientific">Apolygus lucorum</name>
    <name type="common">Small green plant bug</name>
    <name type="synonym">Lygocoris lucorum</name>
    <dbReference type="NCBI Taxonomy" id="248454"/>
    <lineage>
        <taxon>Eukaryota</taxon>
        <taxon>Metazoa</taxon>
        <taxon>Ecdysozoa</taxon>
        <taxon>Arthropoda</taxon>
        <taxon>Hexapoda</taxon>
        <taxon>Insecta</taxon>
        <taxon>Pterygota</taxon>
        <taxon>Neoptera</taxon>
        <taxon>Paraneoptera</taxon>
        <taxon>Hemiptera</taxon>
        <taxon>Heteroptera</taxon>
        <taxon>Panheteroptera</taxon>
        <taxon>Cimicomorpha</taxon>
        <taxon>Miridae</taxon>
        <taxon>Mirini</taxon>
        <taxon>Apolygus</taxon>
    </lineage>
</organism>
<sequence length="655" mass="74688">MVTAHANDPRRMEKAVLVLFRTRNNFNADSKTFPEEYFVHRFLIGKANPIMGLSPILESVMKQNTLNSNQWGVLAKVPGGPKRRKDFLIDLNGFIRYMNRVAYDQDQRITFEMTPAMSKAMLEESKQTLAAQLKTLKKQKQPKDSKDPKKKKDKKKDDKKKKAKATARARKSVTIDESKTEGRKSGDMGKRAPSSPSLKKLPTAVKPGKKPMSSKEQSALEERKRLRLRRLQRKRDLKFKRKMRSMLSKLKRKKSVRRALEKTFKDKIETLELKVCFTRKLRGEPGLATPDAELEHWMHIITIFNDALEFNRSKECQDFLKALEKANSPLVKKWAYCIRFCQLNRNYAVNNLIYLNLCRIYWWVMNKCTPQMISACVPGVLAAFKQMFSIETYRAVNKPSGFLRKVTNQMISACANYITDDNRSSLWKLPKSVVLQRITDCMRLYLDYCLIYHDMEQRAKLGGHNSGKEAFAGSDIFVIGKFLTFKNRLAKIADILSTRLAFSVLEDSRIKGVNKVARRVKRAYEVFPKTNHNLMDYRDVRFDNDYAHFKEKIAEQENALQALMYRTLSAAPNMPVWCLYVKRIFTFNPGLGGGGLPACSRIWGSLTGVGSGSGGVWQFSSSSQSESAKMPVRLGARGGGLDDGRGIPQSGCSGE</sequence>
<dbReference type="PANTHER" id="PTHR46532:SF13">
    <property type="entry name" value="CYTOPLASMIC DYNEIN 1 HEAVY CHAIN 1"/>
    <property type="match status" value="1"/>
</dbReference>
<feature type="compositionally biased region" description="Low complexity" evidence="1">
    <location>
        <begin position="618"/>
        <end position="627"/>
    </location>
</feature>
<comment type="caution">
    <text evidence="3">The sequence shown here is derived from an EMBL/GenBank/DDBJ whole genome shotgun (WGS) entry which is preliminary data.</text>
</comment>
<dbReference type="OrthoDB" id="286107at2759"/>
<feature type="compositionally biased region" description="Basic residues" evidence="1">
    <location>
        <begin position="148"/>
        <end position="171"/>
    </location>
</feature>
<keyword evidence="4" id="KW-1185">Reference proteome</keyword>
<feature type="region of interest" description="Disordered" evidence="1">
    <location>
        <begin position="135"/>
        <end position="222"/>
    </location>
</feature>
<dbReference type="GO" id="GO:0051959">
    <property type="term" value="F:dynein light intermediate chain binding"/>
    <property type="evidence" value="ECO:0007669"/>
    <property type="project" value="InterPro"/>
</dbReference>
<dbReference type="AlphaFoldDB" id="A0A8S9Y2J4"/>
<reference evidence="3" key="1">
    <citation type="journal article" date="2021" name="Mol. Ecol. Resour.">
        <title>Apolygus lucorum genome provides insights into omnivorousness and mesophyll feeding.</title>
        <authorList>
            <person name="Liu Y."/>
            <person name="Liu H."/>
            <person name="Wang H."/>
            <person name="Huang T."/>
            <person name="Liu B."/>
            <person name="Yang B."/>
            <person name="Yin L."/>
            <person name="Li B."/>
            <person name="Zhang Y."/>
            <person name="Zhang S."/>
            <person name="Jiang F."/>
            <person name="Zhang X."/>
            <person name="Ren Y."/>
            <person name="Wang B."/>
            <person name="Wang S."/>
            <person name="Lu Y."/>
            <person name="Wu K."/>
            <person name="Fan W."/>
            <person name="Wang G."/>
        </authorList>
    </citation>
    <scope>NUCLEOTIDE SEQUENCE</scope>
    <source>
        <strain evidence="3">12Hb</strain>
    </source>
</reference>
<proteinExistence type="predicted"/>
<dbReference type="InterPro" id="IPR013594">
    <property type="entry name" value="Dynein_heavy_tail"/>
</dbReference>
<dbReference type="GO" id="GO:0005858">
    <property type="term" value="C:axonemal dynein complex"/>
    <property type="evidence" value="ECO:0007669"/>
    <property type="project" value="TreeGrafter"/>
</dbReference>
<dbReference type="GO" id="GO:0007018">
    <property type="term" value="P:microtubule-based movement"/>
    <property type="evidence" value="ECO:0007669"/>
    <property type="project" value="InterPro"/>
</dbReference>
<name>A0A8S9Y2J4_APOLU</name>
<evidence type="ECO:0000313" key="3">
    <source>
        <dbReference type="EMBL" id="KAF6214791.1"/>
    </source>
</evidence>
<feature type="compositionally biased region" description="Basic and acidic residues" evidence="1">
    <location>
        <begin position="173"/>
        <end position="190"/>
    </location>
</feature>
<evidence type="ECO:0000256" key="1">
    <source>
        <dbReference type="SAM" id="MobiDB-lite"/>
    </source>
</evidence>
<evidence type="ECO:0000313" key="4">
    <source>
        <dbReference type="Proteomes" id="UP000466442"/>
    </source>
</evidence>
<dbReference type="EMBL" id="WIXP02000002">
    <property type="protein sequence ID" value="KAF6214791.1"/>
    <property type="molecule type" value="Genomic_DNA"/>
</dbReference>
<dbReference type="InterPro" id="IPR026983">
    <property type="entry name" value="DHC"/>
</dbReference>
<dbReference type="PANTHER" id="PTHR46532">
    <property type="entry name" value="MALE FERTILITY FACTOR KL5"/>
    <property type="match status" value="1"/>
</dbReference>
<dbReference type="Pfam" id="PF08385">
    <property type="entry name" value="DHC_N1"/>
    <property type="match status" value="1"/>
</dbReference>
<feature type="region of interest" description="Disordered" evidence="1">
    <location>
        <begin position="618"/>
        <end position="655"/>
    </location>
</feature>
<gene>
    <name evidence="3" type="ORF">GE061_009534</name>
</gene>
<dbReference type="GO" id="GO:0045505">
    <property type="term" value="F:dynein intermediate chain binding"/>
    <property type="evidence" value="ECO:0007669"/>
    <property type="project" value="InterPro"/>
</dbReference>